<keyword evidence="3 5" id="KW-1133">Transmembrane helix</keyword>
<feature type="transmembrane region" description="Helical" evidence="5">
    <location>
        <begin position="32"/>
        <end position="53"/>
    </location>
</feature>
<gene>
    <name evidence="7" type="ORF">AB6724_17800</name>
</gene>
<keyword evidence="4 5" id="KW-0472">Membrane</keyword>
<comment type="caution">
    <text evidence="7">The sequence shown here is derived from an EMBL/GenBank/DDBJ whole genome shotgun (WGS) entry which is preliminary data.</text>
</comment>
<dbReference type="EMBL" id="JBFYGN010000024">
    <property type="protein sequence ID" value="MEX8194690.1"/>
    <property type="molecule type" value="Genomic_DNA"/>
</dbReference>
<evidence type="ECO:0000256" key="4">
    <source>
        <dbReference type="ARBA" id="ARBA00023136"/>
    </source>
</evidence>
<feature type="transmembrane region" description="Helical" evidence="5">
    <location>
        <begin position="106"/>
        <end position="126"/>
    </location>
</feature>
<comment type="subcellular location">
    <subcellularLocation>
        <location evidence="1">Endomembrane system</location>
        <topology evidence="1">Multi-pass membrane protein</topology>
    </subcellularLocation>
</comment>
<organism evidence="7 8">
    <name type="scientific">Comamonas guangdongensis</name>
    <dbReference type="NCBI Taxonomy" id="510515"/>
    <lineage>
        <taxon>Bacteria</taxon>
        <taxon>Pseudomonadati</taxon>
        <taxon>Pseudomonadota</taxon>
        <taxon>Betaproteobacteria</taxon>
        <taxon>Burkholderiales</taxon>
        <taxon>Comamonadaceae</taxon>
        <taxon>Comamonas</taxon>
    </lineage>
</organism>
<evidence type="ECO:0000313" key="7">
    <source>
        <dbReference type="EMBL" id="MEX8194690.1"/>
    </source>
</evidence>
<reference evidence="7 8" key="1">
    <citation type="journal article" date="2013" name="Int. J. Syst. Evol. Microbiol.">
        <title>Comamonas guangdongensis sp. nov., isolated from subterranean forest sediment, and emended description of the genus Comamonas.</title>
        <authorList>
            <person name="Zhang J."/>
            <person name="Wang Y."/>
            <person name="Zhou S."/>
            <person name="Wu C."/>
            <person name="He J."/>
            <person name="Li F."/>
        </authorList>
    </citation>
    <scope>NUCLEOTIDE SEQUENCE [LARGE SCALE GENOMIC DNA]</scope>
    <source>
        <strain evidence="7 8">CCTCC AB2011133</strain>
    </source>
</reference>
<accession>A0ABV3ZZ62</accession>
<evidence type="ECO:0000256" key="3">
    <source>
        <dbReference type="ARBA" id="ARBA00022989"/>
    </source>
</evidence>
<feature type="domain" description="DUF1232" evidence="6">
    <location>
        <begin position="34"/>
        <end position="69"/>
    </location>
</feature>
<dbReference type="RefSeq" id="WP_369339869.1">
    <property type="nucleotide sequence ID" value="NZ_JBFYGN010000024.1"/>
</dbReference>
<evidence type="ECO:0000256" key="5">
    <source>
        <dbReference type="SAM" id="Phobius"/>
    </source>
</evidence>
<evidence type="ECO:0000259" key="6">
    <source>
        <dbReference type="Pfam" id="PF06803"/>
    </source>
</evidence>
<evidence type="ECO:0000256" key="2">
    <source>
        <dbReference type="ARBA" id="ARBA00022692"/>
    </source>
</evidence>
<dbReference type="Proteomes" id="UP001561046">
    <property type="component" value="Unassembled WGS sequence"/>
</dbReference>
<protein>
    <submittedName>
        <fullName evidence="7">YkvA family protein</fullName>
    </submittedName>
</protein>
<sequence length="131" mass="14720">MSFGQSLKAWAKRIKRDGITLWFAGQHSKTPWYAKVLGLFVVAYALSPIDLIPDFIPVLGYADDVILLPVLIWLTVRLLPSEVLAQCREQADLWMQTAGLKPKSRLGAVMIVALWLSVGAAAWVWLKPYLR</sequence>
<keyword evidence="2 5" id="KW-0812">Transmembrane</keyword>
<keyword evidence="8" id="KW-1185">Reference proteome</keyword>
<name>A0ABV3ZZ62_9BURK</name>
<evidence type="ECO:0000256" key="1">
    <source>
        <dbReference type="ARBA" id="ARBA00004127"/>
    </source>
</evidence>
<evidence type="ECO:0000313" key="8">
    <source>
        <dbReference type="Proteomes" id="UP001561046"/>
    </source>
</evidence>
<dbReference type="Pfam" id="PF06803">
    <property type="entry name" value="DUF1232"/>
    <property type="match status" value="1"/>
</dbReference>
<proteinExistence type="predicted"/>
<dbReference type="InterPro" id="IPR010652">
    <property type="entry name" value="DUF1232"/>
</dbReference>